<dbReference type="InterPro" id="IPR000705">
    <property type="entry name" value="Galactokinase"/>
</dbReference>
<dbReference type="InterPro" id="IPR013750">
    <property type="entry name" value="GHMP_kinase_C_dom"/>
</dbReference>
<evidence type="ECO:0000256" key="11">
    <source>
        <dbReference type="SAM" id="MobiDB-lite"/>
    </source>
</evidence>
<feature type="region of interest" description="Disordered" evidence="11">
    <location>
        <begin position="18"/>
        <end position="46"/>
    </location>
</feature>
<reference evidence="15 16" key="1">
    <citation type="journal article" date="2016" name="PLoS ONE">
        <title>Sequence Assembly of Yarrowia lipolytica Strain W29/CLIB89 Shows Transposable Element Diversity.</title>
        <authorList>
            <person name="Magnan C."/>
            <person name="Yu J."/>
            <person name="Chang I."/>
            <person name="Jahn E."/>
            <person name="Kanomata Y."/>
            <person name="Wu J."/>
            <person name="Zeller M."/>
            <person name="Oakes M."/>
            <person name="Baldi P."/>
            <person name="Sandmeyer S."/>
        </authorList>
    </citation>
    <scope>NUCLEOTIDE SEQUENCE [LARGE SCALE GENOMIC DNA]</scope>
    <source>
        <strain evidence="16">CLIB89(W29)</strain>
    </source>
</reference>
<dbReference type="RefSeq" id="XP_501784.3">
    <property type="nucleotide sequence ID" value="XM_501784.3"/>
</dbReference>
<dbReference type="SUPFAM" id="SSF55060">
    <property type="entry name" value="GHMP Kinase, C-terminal domain"/>
    <property type="match status" value="1"/>
</dbReference>
<dbReference type="GO" id="GO:0004335">
    <property type="term" value="F:galactokinase activity"/>
    <property type="evidence" value="ECO:0007669"/>
    <property type="project" value="UniProtKB-EC"/>
</dbReference>
<evidence type="ECO:0000256" key="9">
    <source>
        <dbReference type="ARBA" id="ARBA00029590"/>
    </source>
</evidence>
<dbReference type="InterPro" id="IPR019539">
    <property type="entry name" value="GalKase_N"/>
</dbReference>
<gene>
    <name evidence="15" type="ORF">YALI1_C18258g</name>
</gene>
<evidence type="ECO:0000313" key="16">
    <source>
        <dbReference type="Proteomes" id="UP000182444"/>
    </source>
</evidence>
<evidence type="ECO:0000256" key="6">
    <source>
        <dbReference type="ARBA" id="ARBA00022741"/>
    </source>
</evidence>
<evidence type="ECO:0000256" key="7">
    <source>
        <dbReference type="ARBA" id="ARBA00022777"/>
    </source>
</evidence>
<evidence type="ECO:0000259" key="13">
    <source>
        <dbReference type="Pfam" id="PF08544"/>
    </source>
</evidence>
<comment type="pathway">
    <text evidence="1">Carbohydrate metabolism; galactose metabolism.</text>
</comment>
<keyword evidence="7" id="KW-0418">Kinase</keyword>
<dbReference type="Gene3D" id="3.30.230.10">
    <property type="match status" value="1"/>
</dbReference>
<dbReference type="Gene3D" id="1.20.1440.340">
    <property type="match status" value="1"/>
</dbReference>
<dbReference type="SUPFAM" id="SSF54211">
    <property type="entry name" value="Ribosomal protein S5 domain 2-like"/>
    <property type="match status" value="1"/>
</dbReference>
<evidence type="ECO:0000313" key="15">
    <source>
        <dbReference type="EMBL" id="AOW02787.1"/>
    </source>
</evidence>
<name>A0A1D8NAX2_YARLL</name>
<evidence type="ECO:0000256" key="1">
    <source>
        <dbReference type="ARBA" id="ARBA00004947"/>
    </source>
</evidence>
<dbReference type="GO" id="GO:0005524">
    <property type="term" value="F:ATP binding"/>
    <property type="evidence" value="ECO:0007669"/>
    <property type="project" value="UniProtKB-KW"/>
</dbReference>
<dbReference type="PROSITE" id="PS00106">
    <property type="entry name" value="GALACTOKINASE"/>
    <property type="match status" value="1"/>
</dbReference>
<evidence type="ECO:0000256" key="2">
    <source>
        <dbReference type="ARBA" id="ARBA00006566"/>
    </source>
</evidence>
<dbReference type="InterPro" id="IPR036554">
    <property type="entry name" value="GHMP_kinase_C_sf"/>
</dbReference>
<feature type="compositionally biased region" description="Polar residues" evidence="11">
    <location>
        <begin position="37"/>
        <end position="46"/>
    </location>
</feature>
<dbReference type="Gene3D" id="3.30.70.3170">
    <property type="match status" value="1"/>
</dbReference>
<keyword evidence="8" id="KW-0067">ATP-binding</keyword>
<dbReference type="PRINTS" id="PR00959">
    <property type="entry name" value="MEVGALKINASE"/>
</dbReference>
<dbReference type="eggNOG" id="KOG0631">
    <property type="taxonomic scope" value="Eukaryota"/>
</dbReference>
<comment type="similarity">
    <text evidence="2">Belongs to the GHMP kinase family. GalK subfamily.</text>
</comment>
<evidence type="ECO:0000256" key="10">
    <source>
        <dbReference type="ARBA" id="ARBA00049538"/>
    </source>
</evidence>
<dbReference type="OMA" id="GFHDTYF"/>
<dbReference type="VEuPathDB" id="FungiDB:YALI0_C13090g"/>
<evidence type="ECO:0000256" key="3">
    <source>
        <dbReference type="ARBA" id="ARBA00012315"/>
    </source>
</evidence>
<organism evidence="15 16">
    <name type="scientific">Yarrowia lipolytica</name>
    <name type="common">Candida lipolytica</name>
    <dbReference type="NCBI Taxonomy" id="4952"/>
    <lineage>
        <taxon>Eukaryota</taxon>
        <taxon>Fungi</taxon>
        <taxon>Dikarya</taxon>
        <taxon>Ascomycota</taxon>
        <taxon>Saccharomycotina</taxon>
        <taxon>Dipodascomycetes</taxon>
        <taxon>Dipodascales</taxon>
        <taxon>Dipodascales incertae sedis</taxon>
        <taxon>Yarrowia</taxon>
    </lineage>
</organism>
<protein>
    <recommendedName>
        <fullName evidence="4">Galactokinase</fullName>
        <ecNumber evidence="3">2.7.1.6</ecNumber>
    </recommendedName>
    <alternativeName>
        <fullName evidence="9">Galactose kinase</fullName>
    </alternativeName>
</protein>
<evidence type="ECO:0000256" key="5">
    <source>
        <dbReference type="ARBA" id="ARBA00022679"/>
    </source>
</evidence>
<feature type="domain" description="GHMP kinase N-terminal" evidence="12">
    <location>
        <begin position="225"/>
        <end position="302"/>
    </location>
</feature>
<sequence>MPIPPTQLHTQLANFHSNRDGEKTTTLAKPPKTTTPFQKLQNSSSNPLPCLPRLPQFFRINLWGNKLYQSAEIKLRRIHYSVRPSPLHPHKTMSISTLPLANIYAEPTKQQPRYDQLTKRFSELYAVSSPTLVRSPGRVNLIGEHIDYSHFSVMPMAIEDDVIMAFSVGGDSIEIANMEDDKFPAEKYNVPTADQVLTIDQTKTVWTNYFKCGHTVGRKHLRDSGEEVKPVGIKVLVHGTVPDACGLSSSAAFVVCSTLVTLLSQGMQEVSRELLTRLSITCEQLIGVNTGGMDQAASIYGQLNHTLLVDFAPTLKATPFQFPSTTPKTVFLVANTLVKSNKHETAPRNYNLRVVEITLAVNVLLKSLKGVTIPQNGNLNKGTLHGLMKAVDTDLHGLLDLVETLPKEPVTLQEVAGLLNVSEDDVKKQYFIFPVEFDTLALYSRAKHVVTEAIRVKEFQNLLSKGESDPRQLGKLMNESQKSCDQLFNCSCPAIDKVCDIVLNSGGFGSRLTGAGWGGSTVHLVEEAKLNNVIDALKKEYYSDMDGVDYDSAMVVTVPGEGCAIVDL</sequence>
<dbReference type="NCBIfam" id="TIGR00131">
    <property type="entry name" value="gal_kin"/>
    <property type="match status" value="1"/>
</dbReference>
<dbReference type="Proteomes" id="UP000182444">
    <property type="component" value="Chromosome 1C"/>
</dbReference>
<proteinExistence type="inferred from homology"/>
<dbReference type="Pfam" id="PF10509">
    <property type="entry name" value="GalKase_gal_bdg"/>
    <property type="match status" value="1"/>
</dbReference>
<dbReference type="InterPro" id="IPR019741">
    <property type="entry name" value="Galactokinase_CS"/>
</dbReference>
<keyword evidence="5" id="KW-0808">Transferase</keyword>
<comment type="catalytic activity">
    <reaction evidence="10">
        <text>alpha-D-galactose + ATP = alpha-D-galactose 1-phosphate + ADP + H(+)</text>
        <dbReference type="Rhea" id="RHEA:13553"/>
        <dbReference type="ChEBI" id="CHEBI:15378"/>
        <dbReference type="ChEBI" id="CHEBI:28061"/>
        <dbReference type="ChEBI" id="CHEBI:30616"/>
        <dbReference type="ChEBI" id="CHEBI:58336"/>
        <dbReference type="ChEBI" id="CHEBI:456216"/>
        <dbReference type="EC" id="2.7.1.6"/>
    </reaction>
    <physiologicalReaction direction="left-to-right" evidence="10">
        <dbReference type="Rhea" id="RHEA:13554"/>
    </physiologicalReaction>
</comment>
<dbReference type="InterPro" id="IPR006204">
    <property type="entry name" value="GHMP_kinase_N_dom"/>
</dbReference>
<dbReference type="KEGG" id="yli:2909558"/>
<dbReference type="PROSITE" id="PS00627">
    <property type="entry name" value="GHMP_KINASES_ATP"/>
    <property type="match status" value="1"/>
</dbReference>
<keyword evidence="6" id="KW-0547">Nucleotide-binding</keyword>
<dbReference type="GO" id="GO:0006012">
    <property type="term" value="P:galactose metabolic process"/>
    <property type="evidence" value="ECO:0007669"/>
    <property type="project" value="UniProtKB-UniPathway"/>
</dbReference>
<evidence type="ECO:0000256" key="4">
    <source>
        <dbReference type="ARBA" id="ARBA00019487"/>
    </source>
</evidence>
<dbReference type="UniPathway" id="UPA00214"/>
<dbReference type="Pfam" id="PF00288">
    <property type="entry name" value="GHMP_kinases_N"/>
    <property type="match status" value="1"/>
</dbReference>
<dbReference type="InterPro" id="IPR020568">
    <property type="entry name" value="Ribosomal_Su5_D2-typ_SF"/>
</dbReference>
<evidence type="ECO:0000259" key="12">
    <source>
        <dbReference type="Pfam" id="PF00288"/>
    </source>
</evidence>
<dbReference type="EMBL" id="CP017555">
    <property type="protein sequence ID" value="AOW02787.1"/>
    <property type="molecule type" value="Genomic_DNA"/>
</dbReference>
<dbReference type="PANTHER" id="PTHR10457">
    <property type="entry name" value="MEVALONATE KINASE/GALACTOKINASE"/>
    <property type="match status" value="1"/>
</dbReference>
<dbReference type="InterPro" id="IPR014721">
    <property type="entry name" value="Ribsml_uS5_D2-typ_fold_subgr"/>
</dbReference>
<dbReference type="InterPro" id="IPR006203">
    <property type="entry name" value="GHMP_knse_ATP-bd_CS"/>
</dbReference>
<dbReference type="GeneID" id="2909558"/>
<dbReference type="EC" id="2.7.1.6" evidence="3"/>
<feature type="domain" description="GHMP kinase C-terminal" evidence="13">
    <location>
        <begin position="467"/>
        <end position="542"/>
    </location>
</feature>
<dbReference type="PANTHER" id="PTHR10457:SF7">
    <property type="entry name" value="GALACTOKINASE-RELATED"/>
    <property type="match status" value="1"/>
</dbReference>
<evidence type="ECO:0000259" key="14">
    <source>
        <dbReference type="Pfam" id="PF10509"/>
    </source>
</evidence>
<feature type="compositionally biased region" description="Low complexity" evidence="11">
    <location>
        <begin position="24"/>
        <end position="36"/>
    </location>
</feature>
<dbReference type="AlphaFoldDB" id="A0A1D8NAX2"/>
<accession>A0A1D8NAX2</accession>
<feature type="domain" description="Galactokinase N-terminal" evidence="14">
    <location>
        <begin position="119"/>
        <end position="167"/>
    </location>
</feature>
<evidence type="ECO:0000256" key="8">
    <source>
        <dbReference type="ARBA" id="ARBA00022840"/>
    </source>
</evidence>
<dbReference type="PRINTS" id="PR00473">
    <property type="entry name" value="GALCTOKINASE"/>
</dbReference>
<dbReference type="GO" id="GO:0005829">
    <property type="term" value="C:cytosol"/>
    <property type="evidence" value="ECO:0007669"/>
    <property type="project" value="TreeGrafter"/>
</dbReference>
<dbReference type="VEuPathDB" id="FungiDB:YALI1_C18258g"/>
<dbReference type="Pfam" id="PF08544">
    <property type="entry name" value="GHMP_kinases_C"/>
    <property type="match status" value="1"/>
</dbReference>